<dbReference type="InterPro" id="IPR010930">
    <property type="entry name" value="Flg_bb/hook_C_dom"/>
</dbReference>
<evidence type="ECO:0000259" key="11">
    <source>
        <dbReference type="Pfam" id="PF22638"/>
    </source>
</evidence>
<keyword evidence="12" id="KW-0966">Cell projection</keyword>
<reference evidence="13" key="1">
    <citation type="journal article" date="2019" name="Int. J. Syst. Evol. Microbiol.">
        <title>The Global Catalogue of Microorganisms (GCM) 10K type strain sequencing project: providing services to taxonomists for standard genome sequencing and annotation.</title>
        <authorList>
            <consortium name="The Broad Institute Genomics Platform"/>
            <consortium name="The Broad Institute Genome Sequencing Center for Infectious Disease"/>
            <person name="Wu L."/>
            <person name="Ma J."/>
        </authorList>
    </citation>
    <scope>NUCLEOTIDE SEQUENCE [LARGE SCALE GENOMIC DNA]</scope>
    <source>
        <strain evidence="13">JCM 18657</strain>
    </source>
</reference>
<feature type="domain" description="Flagellar basal-body/hook protein C-terminal" evidence="10">
    <location>
        <begin position="485"/>
        <end position="525"/>
    </location>
</feature>
<dbReference type="Proteomes" id="UP001596528">
    <property type="component" value="Unassembled WGS sequence"/>
</dbReference>
<dbReference type="InterPro" id="IPR001444">
    <property type="entry name" value="Flag_bb_rod_N"/>
</dbReference>
<feature type="coiled-coil region" evidence="8">
    <location>
        <begin position="190"/>
        <end position="217"/>
    </location>
</feature>
<evidence type="ECO:0000256" key="2">
    <source>
        <dbReference type="ARBA" id="ARBA00004613"/>
    </source>
</evidence>
<evidence type="ECO:0000313" key="13">
    <source>
        <dbReference type="Proteomes" id="UP001596528"/>
    </source>
</evidence>
<dbReference type="InterPro" id="IPR002371">
    <property type="entry name" value="FlgK"/>
</dbReference>
<dbReference type="PANTHER" id="PTHR30033:SF1">
    <property type="entry name" value="FLAGELLAR HOOK-ASSOCIATED PROTEIN 1"/>
    <property type="match status" value="1"/>
</dbReference>
<dbReference type="Pfam" id="PF00460">
    <property type="entry name" value="Flg_bb_rod"/>
    <property type="match status" value="1"/>
</dbReference>
<gene>
    <name evidence="7 12" type="primary">flgK</name>
    <name evidence="12" type="ORF">ACFQWB_14870</name>
</gene>
<sequence length="532" mass="57498">MRSTFHSLETAKRSLFTHQAALSTTGHNIANANTAGYTRQVVNMVAARPIEAFGMMRSNAPGQLGTGVEFSSITRVREKFLDDQFRNESKSLGNWEVQQDTLEKLEKIMNEPSESGIRTVLDNFWKAWSDLSQNPESITGRKIVRENAKALADALNLTSKQLSDLSADLTENINVKANEMNTKLEAILNLNEQIRRIEGLGDNANDLRDQRDLLTDELSKIVNIRVSENDSGYTIMMGAVELVNGTAYTPVDAAALESAYASGDLNSGEVFGMIVSRDVYVADYQAQLDTMANTIANGELRMKLPEGAVLPDNTVLGVVQADGKTVVPQTFSGAGRTVPAGGLTVVVNGINGLHQLGYNLNSPVEKGVAFFLNDTGGTAVTAANIRLNPVIDGDPSKIATSMRTEGTGTAETVIKGNNALALLMSQVKDSSFDFSSASPGAILQNGTINDFLRSMVGQLGVQSREASRQAGNQHIILEQVDSRRMSVSSVSLDEEMSNMIKFQHAYNAAARNMTAVDEMLDRIINSMGHVGR</sequence>
<dbReference type="RefSeq" id="WP_138789922.1">
    <property type="nucleotide sequence ID" value="NZ_JBHTGQ010000039.1"/>
</dbReference>
<evidence type="ECO:0000313" key="12">
    <source>
        <dbReference type="EMBL" id="MFC7751200.1"/>
    </source>
</evidence>
<keyword evidence="5 7" id="KW-0964">Secreted</keyword>
<feature type="domain" description="Flagellar basal body rod protein N-terminal" evidence="9">
    <location>
        <begin position="9"/>
        <end position="38"/>
    </location>
</feature>
<dbReference type="PRINTS" id="PR01005">
    <property type="entry name" value="FLGHOOKAP1"/>
</dbReference>
<comment type="caution">
    <text evidence="12">The sequence shown here is derived from an EMBL/GenBank/DDBJ whole genome shotgun (WGS) entry which is preliminary data.</text>
</comment>
<evidence type="ECO:0000256" key="6">
    <source>
        <dbReference type="ARBA" id="ARBA00023143"/>
    </source>
</evidence>
<evidence type="ECO:0000256" key="8">
    <source>
        <dbReference type="SAM" id="Coils"/>
    </source>
</evidence>
<dbReference type="SUPFAM" id="SSF64518">
    <property type="entry name" value="Phase 1 flagellin"/>
    <property type="match status" value="1"/>
</dbReference>
<dbReference type="Pfam" id="PF22638">
    <property type="entry name" value="FlgK_D1"/>
    <property type="match status" value="1"/>
</dbReference>
<comment type="subcellular location">
    <subcellularLocation>
        <location evidence="1 7">Bacterial flagellum</location>
    </subcellularLocation>
    <subcellularLocation>
        <location evidence="2 7">Secreted</location>
    </subcellularLocation>
</comment>
<dbReference type="PANTHER" id="PTHR30033">
    <property type="entry name" value="FLAGELLAR HOOK-ASSOCIATED PROTEIN 1"/>
    <property type="match status" value="1"/>
</dbReference>
<organism evidence="12 13">
    <name type="scientific">Paenibacillus thermoaerophilus</name>
    <dbReference type="NCBI Taxonomy" id="1215385"/>
    <lineage>
        <taxon>Bacteria</taxon>
        <taxon>Bacillati</taxon>
        <taxon>Bacillota</taxon>
        <taxon>Bacilli</taxon>
        <taxon>Bacillales</taxon>
        <taxon>Paenibacillaceae</taxon>
        <taxon>Paenibacillus</taxon>
    </lineage>
</organism>
<dbReference type="EMBL" id="JBHTGQ010000039">
    <property type="protein sequence ID" value="MFC7751200.1"/>
    <property type="molecule type" value="Genomic_DNA"/>
</dbReference>
<proteinExistence type="inferred from homology"/>
<name>A0ABW2V706_9BACL</name>
<accession>A0ABW2V706</accession>
<evidence type="ECO:0000259" key="10">
    <source>
        <dbReference type="Pfam" id="PF06429"/>
    </source>
</evidence>
<evidence type="ECO:0000259" key="9">
    <source>
        <dbReference type="Pfam" id="PF00460"/>
    </source>
</evidence>
<evidence type="ECO:0000256" key="4">
    <source>
        <dbReference type="ARBA" id="ARBA00016244"/>
    </source>
</evidence>
<evidence type="ECO:0000256" key="5">
    <source>
        <dbReference type="ARBA" id="ARBA00022525"/>
    </source>
</evidence>
<keyword evidence="12" id="KW-0282">Flagellum</keyword>
<evidence type="ECO:0000256" key="7">
    <source>
        <dbReference type="RuleBase" id="RU362065"/>
    </source>
</evidence>
<keyword evidence="13" id="KW-1185">Reference proteome</keyword>
<keyword evidence="12" id="KW-0969">Cilium</keyword>
<keyword evidence="6 7" id="KW-0975">Bacterial flagellum</keyword>
<protein>
    <recommendedName>
        <fullName evidence="4 7">Flagellar hook-associated protein 1</fullName>
        <shortName evidence="7">HAP1</shortName>
    </recommendedName>
</protein>
<dbReference type="InterPro" id="IPR053927">
    <property type="entry name" value="FlgK_helical"/>
</dbReference>
<dbReference type="Pfam" id="PF06429">
    <property type="entry name" value="Flg_bbr_C"/>
    <property type="match status" value="1"/>
</dbReference>
<feature type="domain" description="Flagellar hook-associated protein FlgK helical" evidence="11">
    <location>
        <begin position="102"/>
        <end position="297"/>
    </location>
</feature>
<evidence type="ECO:0000256" key="1">
    <source>
        <dbReference type="ARBA" id="ARBA00004365"/>
    </source>
</evidence>
<comment type="similarity">
    <text evidence="3 7">Belongs to the flagella basal body rod proteins family.</text>
</comment>
<evidence type="ECO:0000256" key="3">
    <source>
        <dbReference type="ARBA" id="ARBA00009677"/>
    </source>
</evidence>
<keyword evidence="8" id="KW-0175">Coiled coil</keyword>
<dbReference type="NCBIfam" id="TIGR02492">
    <property type="entry name" value="flgK_ends"/>
    <property type="match status" value="1"/>
</dbReference>